<gene>
    <name evidence="1" type="ORF">CISIN_1g0006322mg</name>
</gene>
<keyword evidence="2" id="KW-1185">Reference proteome</keyword>
<dbReference type="Proteomes" id="UP000027120">
    <property type="component" value="Unassembled WGS sequence"/>
</dbReference>
<dbReference type="PANTHER" id="PTHR46548:SF1">
    <property type="entry name" value="BAH AND TFIIS DOMAIN-CONTAINING PROTEIN-RELATED"/>
    <property type="match status" value="1"/>
</dbReference>
<evidence type="ECO:0000313" key="2">
    <source>
        <dbReference type="Proteomes" id="UP000027120"/>
    </source>
</evidence>
<proteinExistence type="predicted"/>
<dbReference type="EMBL" id="KK784892">
    <property type="protein sequence ID" value="KDO69743.1"/>
    <property type="molecule type" value="Genomic_DNA"/>
</dbReference>
<accession>A0A067FQU9</accession>
<reference evidence="1 2" key="1">
    <citation type="submission" date="2014-04" db="EMBL/GenBank/DDBJ databases">
        <authorList>
            <consortium name="International Citrus Genome Consortium"/>
            <person name="Gmitter F."/>
            <person name="Chen C."/>
            <person name="Farmerie W."/>
            <person name="Harkins T."/>
            <person name="Desany B."/>
            <person name="Mohiuddin M."/>
            <person name="Kodira C."/>
            <person name="Borodovsky M."/>
            <person name="Lomsadze A."/>
            <person name="Burns P."/>
            <person name="Jenkins J."/>
            <person name="Prochnik S."/>
            <person name="Shu S."/>
            <person name="Chapman J."/>
            <person name="Pitluck S."/>
            <person name="Schmutz J."/>
            <person name="Rokhsar D."/>
        </authorList>
    </citation>
    <scope>NUCLEOTIDE SEQUENCE</scope>
</reference>
<organism evidence="1 2">
    <name type="scientific">Citrus sinensis</name>
    <name type="common">Sweet orange</name>
    <name type="synonym">Citrus aurantium var. sinensis</name>
    <dbReference type="NCBI Taxonomy" id="2711"/>
    <lineage>
        <taxon>Eukaryota</taxon>
        <taxon>Viridiplantae</taxon>
        <taxon>Streptophyta</taxon>
        <taxon>Embryophyta</taxon>
        <taxon>Tracheophyta</taxon>
        <taxon>Spermatophyta</taxon>
        <taxon>Magnoliopsida</taxon>
        <taxon>eudicotyledons</taxon>
        <taxon>Gunneridae</taxon>
        <taxon>Pentapetalae</taxon>
        <taxon>rosids</taxon>
        <taxon>malvids</taxon>
        <taxon>Sapindales</taxon>
        <taxon>Rutaceae</taxon>
        <taxon>Aurantioideae</taxon>
        <taxon>Citrus</taxon>
    </lineage>
</organism>
<dbReference type="AlphaFoldDB" id="A0A067FQU9"/>
<evidence type="ECO:0000313" key="1">
    <source>
        <dbReference type="EMBL" id="KDO69744.1"/>
    </source>
</evidence>
<feature type="non-terminal residue" evidence="1">
    <location>
        <position position="127"/>
    </location>
</feature>
<name>A0A067FQU9_CITSI</name>
<sequence>SGHGRSENVLRSEISKITENGGLVDFEGVEKFIQLMVPDRNERKIDLVCRSMLAGVVAAADKFDCLSKFVQVKGLHVFDEWLQEVHKGKIGDGSNPKDGDKAIEEFPLVSLRALDKLPVNLHALQMG</sequence>
<dbReference type="EMBL" id="KK784892">
    <property type="protein sequence ID" value="KDO69744.1"/>
    <property type="molecule type" value="Genomic_DNA"/>
</dbReference>
<dbReference type="STRING" id="2711.A0A067FQU9"/>
<dbReference type="Gene3D" id="1.20.930.10">
    <property type="entry name" value="Conserved domain common to transcription factors TFIIS, elongin A, CRSP70"/>
    <property type="match status" value="1"/>
</dbReference>
<dbReference type="PANTHER" id="PTHR46548">
    <property type="entry name" value="BAH AND TFIIS DOMAIN-CONTAINING PROTEIN-RELATED"/>
    <property type="match status" value="1"/>
</dbReference>
<dbReference type="InterPro" id="IPR035441">
    <property type="entry name" value="TFIIS/LEDGF_dom_sf"/>
</dbReference>
<protein>
    <submittedName>
        <fullName evidence="1">Uncharacterized protein</fullName>
    </submittedName>
</protein>
<feature type="non-terminal residue" evidence="1">
    <location>
        <position position="1"/>
    </location>
</feature>